<reference evidence="2" key="1">
    <citation type="submission" date="2019-12" db="EMBL/GenBank/DDBJ databases">
        <authorList>
            <person name="Olsen N.S."/>
            <person name="Junco L.M.F."/>
            <person name="Kot W."/>
            <person name="Hansen L.H."/>
        </authorList>
    </citation>
    <scope>NUCLEOTIDE SEQUENCE [LARGE SCALE GENOMIC DNA]</scope>
</reference>
<name>A0A6B9WNA6_9CAUD</name>
<keyword evidence="2" id="KW-1185">Reference proteome</keyword>
<organism evidence="1 2">
    <name type="scientific">Escherichia phage altidsur</name>
    <dbReference type="NCBI Taxonomy" id="2696381"/>
    <lineage>
        <taxon>Viruses</taxon>
        <taxon>Duplodnaviria</taxon>
        <taxon>Heunggongvirae</taxon>
        <taxon>Uroviricota</taxon>
        <taxon>Caudoviricetes</taxon>
        <taxon>Autographivirales</taxon>
        <taxon>Autoscriptoviridae</taxon>
        <taxon>Stentvirinae</taxon>
        <taxon>Bonnellvirus</taxon>
        <taxon>Bonnellvirus altidsur</taxon>
    </lineage>
</organism>
<evidence type="ECO:0000313" key="2">
    <source>
        <dbReference type="Proteomes" id="UP000464308"/>
    </source>
</evidence>
<gene>
    <name evidence="1" type="ORF">altidsur_1</name>
</gene>
<sequence>MVARQMPGTAAALGWSRDNDAQFQFMMQMGYQAGSSWYRTDGAYSKLADAIRVGDQEKAVQALAATPAYKLSQDERKQYYVQTLLAGMQE</sequence>
<dbReference type="EMBL" id="MN850568">
    <property type="protein sequence ID" value="QHR65268.1"/>
    <property type="molecule type" value="Genomic_DNA"/>
</dbReference>
<accession>A0A6B9WNA6</accession>
<proteinExistence type="predicted"/>
<protein>
    <submittedName>
        <fullName evidence="1">Internal head protein</fullName>
    </submittedName>
</protein>
<dbReference type="Proteomes" id="UP000464308">
    <property type="component" value="Segment"/>
</dbReference>
<evidence type="ECO:0000313" key="1">
    <source>
        <dbReference type="EMBL" id="QHR65268.1"/>
    </source>
</evidence>